<reference evidence="2" key="1">
    <citation type="journal article" date="2022" name="Int. J. Syst. Evol. Microbiol.">
        <title>Pseudomonas aegrilactucae sp. nov. and Pseudomonas morbosilactucae sp. nov., pathogens causing bacterial rot of lettuce in Japan.</title>
        <authorList>
            <person name="Sawada H."/>
            <person name="Fujikawa T."/>
            <person name="Satou M."/>
        </authorList>
    </citation>
    <scope>NUCLEOTIDE SEQUENCE</scope>
    <source>
        <strain evidence="2">0166_1</strain>
    </source>
</reference>
<dbReference type="GO" id="GO:0016829">
    <property type="term" value="F:lyase activity"/>
    <property type="evidence" value="ECO:0007669"/>
    <property type="project" value="UniProtKB-KW"/>
</dbReference>
<dbReference type="Gene3D" id="1.10.530.10">
    <property type="match status" value="1"/>
</dbReference>
<dbReference type="PANTHER" id="PTHR37423">
    <property type="entry name" value="SOLUBLE LYTIC MUREIN TRANSGLYCOSYLASE-RELATED"/>
    <property type="match status" value="1"/>
</dbReference>
<dbReference type="SUPFAM" id="SSF53955">
    <property type="entry name" value="Lysozyme-like"/>
    <property type="match status" value="1"/>
</dbReference>
<dbReference type="EC" id="4.2.2.-" evidence="2"/>
<dbReference type="PANTHER" id="PTHR37423:SF5">
    <property type="entry name" value="SOLUBLE LYTIC MUREIN TRANSGLYCOSYLASE"/>
    <property type="match status" value="1"/>
</dbReference>
<dbReference type="RefSeq" id="WP_259311512.1">
    <property type="nucleotide sequence ID" value="NZ_CP087164.1"/>
</dbReference>
<dbReference type="Proteomes" id="UP001162834">
    <property type="component" value="Chromosome"/>
</dbReference>
<sequence>MSTRAAPQRRSAQARRRTAVRRRRLAAVGLLALIGALLVVFLPSMKDAAREITLPLHHEDIIRQQAADKHLDAALIAGVIYAESKFSDQTSHAGARGLMQITPDTADAIAQRTGGVNFKQEDLADPQVNISYGAWYLRHMLDRYGDNVVLALAAYNAGQGNVDKWIARAREQERDLTVKDIPFAETRAYIDRVLQARDDYRSTYPDELGL</sequence>
<accession>A0A9E6XZL9</accession>
<dbReference type="InterPro" id="IPR008258">
    <property type="entry name" value="Transglycosylase_SLT_dom_1"/>
</dbReference>
<name>A0A9E6XZL9_9ACTN</name>
<dbReference type="KEGG" id="sbae:DSM104329_03873"/>
<evidence type="ECO:0000259" key="1">
    <source>
        <dbReference type="Pfam" id="PF01464"/>
    </source>
</evidence>
<keyword evidence="2" id="KW-0456">Lyase</keyword>
<protein>
    <submittedName>
        <fullName evidence="2">Membrane-bound lytic murein transglycosylase F</fullName>
        <ecNumber evidence="2">4.2.2.-</ecNumber>
    </submittedName>
</protein>
<gene>
    <name evidence="2" type="primary">mltF_3</name>
    <name evidence="2" type="ORF">DSM104329_03873</name>
</gene>
<dbReference type="InterPro" id="IPR023346">
    <property type="entry name" value="Lysozyme-like_dom_sf"/>
</dbReference>
<organism evidence="2 3">
    <name type="scientific">Capillimicrobium parvum</name>
    <dbReference type="NCBI Taxonomy" id="2884022"/>
    <lineage>
        <taxon>Bacteria</taxon>
        <taxon>Bacillati</taxon>
        <taxon>Actinomycetota</taxon>
        <taxon>Thermoleophilia</taxon>
        <taxon>Solirubrobacterales</taxon>
        <taxon>Capillimicrobiaceae</taxon>
        <taxon>Capillimicrobium</taxon>
    </lineage>
</organism>
<keyword evidence="3" id="KW-1185">Reference proteome</keyword>
<dbReference type="EMBL" id="CP087164">
    <property type="protein sequence ID" value="UGS37457.1"/>
    <property type="molecule type" value="Genomic_DNA"/>
</dbReference>
<dbReference type="CDD" id="cd16896">
    <property type="entry name" value="LT_Slt70-like"/>
    <property type="match status" value="1"/>
</dbReference>
<proteinExistence type="predicted"/>
<dbReference type="Pfam" id="PF01464">
    <property type="entry name" value="SLT"/>
    <property type="match status" value="1"/>
</dbReference>
<evidence type="ECO:0000313" key="2">
    <source>
        <dbReference type="EMBL" id="UGS37457.1"/>
    </source>
</evidence>
<evidence type="ECO:0000313" key="3">
    <source>
        <dbReference type="Proteomes" id="UP001162834"/>
    </source>
</evidence>
<dbReference type="AlphaFoldDB" id="A0A9E6XZL9"/>
<feature type="domain" description="Transglycosylase SLT" evidence="1">
    <location>
        <begin position="61"/>
        <end position="175"/>
    </location>
</feature>